<reference evidence="4" key="1">
    <citation type="submission" date="2009-11" db="EMBL/GenBank/DDBJ databases">
        <title>The complete chromosome 1 of Sphaerobacter thermophilus DSM 20745.</title>
        <authorList>
            <person name="Lucas S."/>
            <person name="Copeland A."/>
            <person name="Lapidus A."/>
            <person name="Glavina del Rio T."/>
            <person name="Dalin E."/>
            <person name="Tice H."/>
            <person name="Bruce D."/>
            <person name="Goodwin L."/>
            <person name="Pitluck S."/>
            <person name="Kyrpides N."/>
            <person name="Mavromatis K."/>
            <person name="Ivanova N."/>
            <person name="Mikhailova N."/>
            <person name="LaButti K.M."/>
            <person name="Clum A."/>
            <person name="Sun H.I."/>
            <person name="Brettin T."/>
            <person name="Detter J.C."/>
            <person name="Han C."/>
            <person name="Larimer F."/>
            <person name="Land M."/>
            <person name="Hauser L."/>
            <person name="Markowitz V."/>
            <person name="Cheng J.F."/>
            <person name="Hugenholtz P."/>
            <person name="Woyke T."/>
            <person name="Wu D."/>
            <person name="Steenblock K."/>
            <person name="Schneider S."/>
            <person name="Pukall R."/>
            <person name="Goeker M."/>
            <person name="Klenk H.P."/>
            <person name="Eisen J.A."/>
        </authorList>
    </citation>
    <scope>NUCLEOTIDE SEQUENCE [LARGE SCALE GENOMIC DNA]</scope>
    <source>
        <strain evidence="4">ATCC 49802 / DSM 20745 / S 6022</strain>
    </source>
</reference>
<feature type="domain" description="Amidohydrolase 3" evidence="2">
    <location>
        <begin position="68"/>
        <end position="547"/>
    </location>
</feature>
<name>D1C3X4_SPHTD</name>
<evidence type="ECO:0000256" key="1">
    <source>
        <dbReference type="SAM" id="MobiDB-lite"/>
    </source>
</evidence>
<dbReference type="RefSeq" id="WP_012871988.1">
    <property type="nucleotide sequence ID" value="NC_013523.1"/>
</dbReference>
<dbReference type="Gene3D" id="3.20.20.140">
    <property type="entry name" value="Metal-dependent hydrolases"/>
    <property type="match status" value="1"/>
</dbReference>
<protein>
    <submittedName>
        <fullName evidence="3">Amidohydrolase 3</fullName>
    </submittedName>
</protein>
<dbReference type="InterPro" id="IPR011059">
    <property type="entry name" value="Metal-dep_hydrolase_composite"/>
</dbReference>
<accession>D1C3X4</accession>
<dbReference type="PANTHER" id="PTHR22642">
    <property type="entry name" value="IMIDAZOLONEPROPIONASE"/>
    <property type="match status" value="1"/>
</dbReference>
<dbReference type="HOGENOM" id="CLU_009942_1_0_0"/>
<evidence type="ECO:0000259" key="2">
    <source>
        <dbReference type="Pfam" id="PF07969"/>
    </source>
</evidence>
<dbReference type="CDD" id="cd01300">
    <property type="entry name" value="YtcJ_like"/>
    <property type="match status" value="1"/>
</dbReference>
<feature type="region of interest" description="Disordered" evidence="1">
    <location>
        <begin position="1"/>
        <end position="23"/>
    </location>
</feature>
<keyword evidence="4" id="KW-1185">Reference proteome</keyword>
<dbReference type="InterPro" id="IPR013108">
    <property type="entry name" value="Amidohydro_3"/>
</dbReference>
<dbReference type="Pfam" id="PF07969">
    <property type="entry name" value="Amidohydro_3"/>
    <property type="match status" value="1"/>
</dbReference>
<dbReference type="eggNOG" id="COG1574">
    <property type="taxonomic scope" value="Bacteria"/>
</dbReference>
<reference evidence="3 4" key="2">
    <citation type="journal article" date="2010" name="Stand. Genomic Sci.">
        <title>Complete genome sequence of Desulfohalobium retbaense type strain (HR(100)).</title>
        <authorList>
            <person name="Spring S."/>
            <person name="Nolan M."/>
            <person name="Lapidus A."/>
            <person name="Glavina Del Rio T."/>
            <person name="Copeland A."/>
            <person name="Tice H."/>
            <person name="Cheng J.F."/>
            <person name="Lucas S."/>
            <person name="Land M."/>
            <person name="Chen F."/>
            <person name="Bruce D."/>
            <person name="Goodwin L."/>
            <person name="Pitluck S."/>
            <person name="Ivanova N."/>
            <person name="Mavromatis K."/>
            <person name="Mikhailova N."/>
            <person name="Pati A."/>
            <person name="Chen A."/>
            <person name="Palaniappan K."/>
            <person name="Hauser L."/>
            <person name="Chang Y.J."/>
            <person name="Jeffries C.D."/>
            <person name="Munk C."/>
            <person name="Kiss H."/>
            <person name="Chain P."/>
            <person name="Han C."/>
            <person name="Brettin T."/>
            <person name="Detter J.C."/>
            <person name="Schuler E."/>
            <person name="Goker M."/>
            <person name="Rohde M."/>
            <person name="Bristow J."/>
            <person name="Eisen J.A."/>
            <person name="Markowitz V."/>
            <person name="Hugenholtz P."/>
            <person name="Kyrpides N.C."/>
            <person name="Klenk H.P."/>
        </authorList>
    </citation>
    <scope>NUCLEOTIDE SEQUENCE [LARGE SCALE GENOMIC DNA]</scope>
    <source>
        <strain evidence="4">ATCC 49802 / DSM 20745 / S 6022</strain>
    </source>
</reference>
<gene>
    <name evidence="3" type="ordered locus">Sthe_1506</name>
</gene>
<organism evidence="3 4">
    <name type="scientific">Sphaerobacter thermophilus (strain ATCC 49802 / DSM 20745 / KCCM 41009 / NCIMB 13125 / S 6022)</name>
    <dbReference type="NCBI Taxonomy" id="479434"/>
    <lineage>
        <taxon>Bacteria</taxon>
        <taxon>Pseudomonadati</taxon>
        <taxon>Thermomicrobiota</taxon>
        <taxon>Thermomicrobia</taxon>
        <taxon>Sphaerobacterales</taxon>
        <taxon>Sphaerobacterineae</taxon>
        <taxon>Sphaerobacteraceae</taxon>
        <taxon>Sphaerobacter</taxon>
    </lineage>
</organism>
<evidence type="ECO:0000313" key="4">
    <source>
        <dbReference type="Proteomes" id="UP000002027"/>
    </source>
</evidence>
<dbReference type="Gene3D" id="3.10.310.70">
    <property type="match status" value="1"/>
</dbReference>
<dbReference type="SUPFAM" id="SSF51338">
    <property type="entry name" value="Composite domain of metallo-dependent hydrolases"/>
    <property type="match status" value="1"/>
</dbReference>
<dbReference type="GO" id="GO:0016810">
    <property type="term" value="F:hydrolase activity, acting on carbon-nitrogen (but not peptide) bonds"/>
    <property type="evidence" value="ECO:0007669"/>
    <property type="project" value="InterPro"/>
</dbReference>
<sequence>MQTGDQHAGMGAPHSDRSTGGDVVLVNGHVMTGSGSPSAATAVAVRGGRIVAVGQDADVREWMGRGVEVIDLRGRTITPGFNDAHCHPMYLGFGLQQVDAATPPNRSIADIVARVAERVRSVPPGTWVRARGYDQARLAEQRHPTRHDLDPVSPEHPVLVVRACGHIGVANSRALALAGIDRNTPDPEGGTIDRDAHGEPTGVVREAALTLVQQAIGAPTREQIADALRAAGRQFLSEGITSVAEAGIRTSDEMGAYLDLAQAGELPVRTYLMMMIDETLGPLSDLGLRTGFGDAWLRIGPAKIFLDGSIGGRTARMSQPYEGEDDNIGLWMQDPQVMKEKIKAAHRAGFQCCAHAIGDAAIELLVMAFEEALAEQPRPNHRHRIEHSSILRPDLIDRIQRLGAIPVPGTTFLWAFHKAYVQNLGMDRIRYAYAMRTFFDRGIIAPASSDAPVDPTNPMIGIQTMVTRRSEEGVEIWPEERITLEEAIRAYTYNGAYASFEEDIKGTIEVGKLADLAVLETDLRTVPPENLAQVRVDLTIVEGRIVYDRGAAV</sequence>
<dbReference type="SUPFAM" id="SSF51556">
    <property type="entry name" value="Metallo-dependent hydrolases"/>
    <property type="match status" value="1"/>
</dbReference>
<dbReference type="KEGG" id="sti:Sthe_1506"/>
<dbReference type="PANTHER" id="PTHR22642:SF2">
    <property type="entry name" value="PROTEIN LONG AFTER FAR-RED 3"/>
    <property type="match status" value="1"/>
</dbReference>
<dbReference type="Proteomes" id="UP000002027">
    <property type="component" value="Chromosome 1"/>
</dbReference>
<keyword evidence="3" id="KW-0378">Hydrolase</keyword>
<dbReference type="EMBL" id="CP001823">
    <property type="protein sequence ID" value="ACZ38941.1"/>
    <property type="molecule type" value="Genomic_DNA"/>
</dbReference>
<dbReference type="Gene3D" id="2.30.40.10">
    <property type="entry name" value="Urease, subunit C, domain 1"/>
    <property type="match status" value="1"/>
</dbReference>
<dbReference type="FunCoup" id="D1C3X4">
    <property type="interactions" value="258"/>
</dbReference>
<dbReference type="InterPro" id="IPR033932">
    <property type="entry name" value="YtcJ-like"/>
</dbReference>
<dbReference type="InterPro" id="IPR032466">
    <property type="entry name" value="Metal_Hydrolase"/>
</dbReference>
<dbReference type="AlphaFoldDB" id="D1C3X4"/>
<proteinExistence type="predicted"/>
<evidence type="ECO:0000313" key="3">
    <source>
        <dbReference type="EMBL" id="ACZ38941.1"/>
    </source>
</evidence>
<dbReference type="InParanoid" id="D1C3X4"/>